<dbReference type="Pfam" id="PF05977">
    <property type="entry name" value="MFS_3"/>
    <property type="match status" value="1"/>
</dbReference>
<dbReference type="InterPro" id="IPR036259">
    <property type="entry name" value="MFS_trans_sf"/>
</dbReference>
<dbReference type="PANTHER" id="PTHR23513">
    <property type="entry name" value="INTEGRAL MEMBRANE EFFLUX PROTEIN-RELATED"/>
    <property type="match status" value="1"/>
</dbReference>
<organism evidence="9 10">
    <name type="scientific">Paracoccus broussonetiae</name>
    <dbReference type="NCBI Taxonomy" id="3075834"/>
    <lineage>
        <taxon>Bacteria</taxon>
        <taxon>Pseudomonadati</taxon>
        <taxon>Pseudomonadota</taxon>
        <taxon>Alphaproteobacteria</taxon>
        <taxon>Rhodobacterales</taxon>
        <taxon>Paracoccaceae</taxon>
        <taxon>Paracoccus</taxon>
    </lineage>
</organism>
<dbReference type="PANTHER" id="PTHR23513:SF11">
    <property type="entry name" value="STAPHYLOFERRIN A TRANSPORTER"/>
    <property type="match status" value="1"/>
</dbReference>
<dbReference type="Gene3D" id="1.20.1250.20">
    <property type="entry name" value="MFS general substrate transporter like domains"/>
    <property type="match status" value="1"/>
</dbReference>
<feature type="transmembrane region" description="Helical" evidence="7">
    <location>
        <begin position="123"/>
        <end position="145"/>
    </location>
</feature>
<comment type="caution">
    <text evidence="9">The sequence shown here is derived from an EMBL/GenBank/DDBJ whole genome shotgun (WGS) entry which is preliminary data.</text>
</comment>
<keyword evidence="4 7" id="KW-0812">Transmembrane</keyword>
<proteinExistence type="predicted"/>
<accession>A0ABU3EH89</accession>
<feature type="transmembrane region" description="Helical" evidence="7">
    <location>
        <begin position="304"/>
        <end position="323"/>
    </location>
</feature>
<dbReference type="PROSITE" id="PS50850">
    <property type="entry name" value="MFS"/>
    <property type="match status" value="1"/>
</dbReference>
<name>A0ABU3EH89_9RHOB</name>
<feature type="domain" description="Major facilitator superfamily (MFS) profile" evidence="8">
    <location>
        <begin position="28"/>
        <end position="412"/>
    </location>
</feature>
<feature type="transmembrane region" description="Helical" evidence="7">
    <location>
        <begin position="271"/>
        <end position="292"/>
    </location>
</feature>
<feature type="transmembrane region" description="Helical" evidence="7">
    <location>
        <begin position="362"/>
        <end position="382"/>
    </location>
</feature>
<dbReference type="Proteomes" id="UP001251085">
    <property type="component" value="Unassembled WGS sequence"/>
</dbReference>
<evidence type="ECO:0000256" key="5">
    <source>
        <dbReference type="ARBA" id="ARBA00022989"/>
    </source>
</evidence>
<keyword evidence="10" id="KW-1185">Reference proteome</keyword>
<dbReference type="SUPFAM" id="SSF103473">
    <property type="entry name" value="MFS general substrate transporter"/>
    <property type="match status" value="1"/>
</dbReference>
<evidence type="ECO:0000259" key="8">
    <source>
        <dbReference type="PROSITE" id="PS50850"/>
    </source>
</evidence>
<reference evidence="10" key="1">
    <citation type="submission" date="2023-07" db="EMBL/GenBank/DDBJ databases">
        <title>Characterization of two Paracoccaceae strains isolated from Phycosphere and proposal of Xinfangfangia lacusdiani sp. nov.</title>
        <authorList>
            <person name="Deng Y."/>
            <person name="Zhang Y.Q."/>
        </authorList>
    </citation>
    <scope>NUCLEOTIDE SEQUENCE [LARGE SCALE GENOMIC DNA]</scope>
    <source>
        <strain evidence="10">CPCC 101403</strain>
    </source>
</reference>
<feature type="transmembrane region" description="Helical" evidence="7">
    <location>
        <begin position="241"/>
        <end position="259"/>
    </location>
</feature>
<feature type="transmembrane region" description="Helical" evidence="7">
    <location>
        <begin position="65"/>
        <end position="86"/>
    </location>
</feature>
<gene>
    <name evidence="9" type="ORF">RM190_17205</name>
</gene>
<evidence type="ECO:0000256" key="4">
    <source>
        <dbReference type="ARBA" id="ARBA00022692"/>
    </source>
</evidence>
<feature type="transmembrane region" description="Helical" evidence="7">
    <location>
        <begin position="388"/>
        <end position="407"/>
    </location>
</feature>
<evidence type="ECO:0000256" key="2">
    <source>
        <dbReference type="ARBA" id="ARBA00022448"/>
    </source>
</evidence>
<evidence type="ECO:0000313" key="10">
    <source>
        <dbReference type="Proteomes" id="UP001251085"/>
    </source>
</evidence>
<dbReference type="CDD" id="cd06173">
    <property type="entry name" value="MFS_MefA_like"/>
    <property type="match status" value="1"/>
</dbReference>
<keyword evidence="6 7" id="KW-0472">Membrane</keyword>
<evidence type="ECO:0000256" key="1">
    <source>
        <dbReference type="ARBA" id="ARBA00004651"/>
    </source>
</evidence>
<comment type="subcellular location">
    <subcellularLocation>
        <location evidence="1">Cell membrane</location>
        <topology evidence="1">Multi-pass membrane protein</topology>
    </subcellularLocation>
</comment>
<dbReference type="EMBL" id="JAVRQI010000014">
    <property type="protein sequence ID" value="MDT1063613.1"/>
    <property type="molecule type" value="Genomic_DNA"/>
</dbReference>
<protein>
    <submittedName>
        <fullName evidence="9">MFS transporter</fullName>
    </submittedName>
</protein>
<dbReference type="InterPro" id="IPR010290">
    <property type="entry name" value="TM_effector"/>
</dbReference>
<evidence type="ECO:0000313" key="9">
    <source>
        <dbReference type="EMBL" id="MDT1063613.1"/>
    </source>
</evidence>
<keyword evidence="5 7" id="KW-1133">Transmembrane helix</keyword>
<keyword evidence="2" id="KW-0813">Transport</keyword>
<evidence type="ECO:0000256" key="3">
    <source>
        <dbReference type="ARBA" id="ARBA00022475"/>
    </source>
</evidence>
<dbReference type="InterPro" id="IPR020846">
    <property type="entry name" value="MFS_dom"/>
</dbReference>
<feature type="transmembrane region" description="Helical" evidence="7">
    <location>
        <begin position="98"/>
        <end position="117"/>
    </location>
</feature>
<sequence>MQIPDQTRRAHSPDPARPSAWSPFRYPAFSLLWTVTLISNIGTWMNDVGAGWLMTELSHSPSEIALVQAATTAPVFLFVLLAGALADRVDKRRYLIGMNLMVLLVVTALAIVTATGLMSARLLLAFAFALGTGTAFMAPAMQALVPMLVPREHLSPAIALNSLGVKIGRAVGPIVAGVLISSIGLASPFIASAIGTMAIVAALMMWRPAPAPPHHLPAEPFAESILTGLRHAAHNDALKATLLRAFGFFSFASAYWALLPLIARSLPGGSASLYGLLLGAVGAGAVIGALLLPRIREKVGINRLTGGGTIVAATAMLLMGLAWGSVPAIVAALLAGFGWITVLTSLNLSAQMALANWVRARGLSVALMVFYGSMAAGATFWGQVASLSSARLALVLAAGGAVMAIPLTRRARLGQGEGRDLTPPMG</sequence>
<keyword evidence="3" id="KW-1003">Cell membrane</keyword>
<dbReference type="RefSeq" id="WP_311760705.1">
    <property type="nucleotide sequence ID" value="NZ_JAVRQI010000014.1"/>
</dbReference>
<evidence type="ECO:0000256" key="7">
    <source>
        <dbReference type="SAM" id="Phobius"/>
    </source>
</evidence>
<feature type="transmembrane region" description="Helical" evidence="7">
    <location>
        <begin position="329"/>
        <end position="350"/>
    </location>
</feature>
<evidence type="ECO:0000256" key="6">
    <source>
        <dbReference type="ARBA" id="ARBA00023136"/>
    </source>
</evidence>